<name>A0A6C0DBN6_9ZZZZ</name>
<evidence type="ECO:0000313" key="3">
    <source>
        <dbReference type="EMBL" id="QHT13025.1"/>
    </source>
</evidence>
<proteinExistence type="predicted"/>
<dbReference type="PANTHER" id="PTHR13844">
    <property type="entry name" value="SWI/SNF-RELATED MATRIX-ASSOCIATED ACTIN-DEPENDENT REGULATOR OF CHROMATIN SUBFAMILY D"/>
    <property type="match status" value="1"/>
</dbReference>
<dbReference type="CDD" id="cd10567">
    <property type="entry name" value="SWIB-MDM2_like"/>
    <property type="match status" value="1"/>
</dbReference>
<protein>
    <recommendedName>
        <fullName evidence="2">DM2 domain-containing protein</fullName>
    </recommendedName>
</protein>
<feature type="region of interest" description="Disordered" evidence="1">
    <location>
        <begin position="1"/>
        <end position="71"/>
    </location>
</feature>
<feature type="compositionally biased region" description="Low complexity" evidence="1">
    <location>
        <begin position="1"/>
        <end position="33"/>
    </location>
</feature>
<dbReference type="AlphaFoldDB" id="A0A6C0DBN6"/>
<dbReference type="Gene3D" id="1.10.245.10">
    <property type="entry name" value="SWIB/MDM2 domain"/>
    <property type="match status" value="1"/>
</dbReference>
<dbReference type="SMART" id="SM00151">
    <property type="entry name" value="SWIB"/>
    <property type="match status" value="1"/>
</dbReference>
<evidence type="ECO:0000256" key="1">
    <source>
        <dbReference type="SAM" id="MobiDB-lite"/>
    </source>
</evidence>
<dbReference type="SUPFAM" id="SSF47592">
    <property type="entry name" value="SWIB/MDM2 domain"/>
    <property type="match status" value="1"/>
</dbReference>
<dbReference type="EMBL" id="MN739556">
    <property type="protein sequence ID" value="QHT13025.1"/>
    <property type="molecule type" value="Genomic_DNA"/>
</dbReference>
<dbReference type="InterPro" id="IPR019835">
    <property type="entry name" value="SWIB_domain"/>
</dbReference>
<evidence type="ECO:0000259" key="2">
    <source>
        <dbReference type="PROSITE" id="PS51925"/>
    </source>
</evidence>
<reference evidence="3" key="1">
    <citation type="journal article" date="2020" name="Nature">
        <title>Giant virus diversity and host interactions through global metagenomics.</title>
        <authorList>
            <person name="Schulz F."/>
            <person name="Roux S."/>
            <person name="Paez-Espino D."/>
            <person name="Jungbluth S."/>
            <person name="Walsh D.A."/>
            <person name="Denef V.J."/>
            <person name="McMahon K.D."/>
            <person name="Konstantinidis K.T."/>
            <person name="Eloe-Fadrosh E.A."/>
            <person name="Kyrpides N.C."/>
            <person name="Woyke T."/>
        </authorList>
    </citation>
    <scope>NUCLEOTIDE SEQUENCE</scope>
    <source>
        <strain evidence="3">GVMAG-M-3300023174-130</strain>
    </source>
</reference>
<dbReference type="InterPro" id="IPR003121">
    <property type="entry name" value="SWIB_MDM2_domain"/>
</dbReference>
<organism evidence="3">
    <name type="scientific">viral metagenome</name>
    <dbReference type="NCBI Taxonomy" id="1070528"/>
    <lineage>
        <taxon>unclassified sequences</taxon>
        <taxon>metagenomes</taxon>
        <taxon>organismal metagenomes</taxon>
    </lineage>
</organism>
<feature type="region of interest" description="Disordered" evidence="1">
    <location>
        <begin position="107"/>
        <end position="132"/>
    </location>
</feature>
<dbReference type="InterPro" id="IPR036885">
    <property type="entry name" value="SWIB_MDM2_dom_sf"/>
</dbReference>
<accession>A0A6C0DBN6</accession>
<dbReference type="Pfam" id="PF02201">
    <property type="entry name" value="SWIB"/>
    <property type="match status" value="1"/>
</dbReference>
<sequence length="221" mass="24096">MARTTKTTKTADAASAPAPVVDNTASATPAVKATKAKKPKETKAPVETSAPVSTPAVETTPAVEGDSLESSLLEQSTEFNAKLQQLASVIATLKSEYKSLEKKWQRELKSANKQNSKRKRKSGNRQPSGFVKPTRISDELAAFLGKEKGTEMARTAVTRDINAYIRTNKLQDDKNGRKINPDTKLAALLKLQKDDTLTYFNLQRFMSPHFAKSVKAETASA</sequence>
<dbReference type="PROSITE" id="PS51925">
    <property type="entry name" value="SWIB_MDM2"/>
    <property type="match status" value="1"/>
</dbReference>
<feature type="domain" description="DM2" evidence="2">
    <location>
        <begin position="129"/>
        <end position="212"/>
    </location>
</feature>